<evidence type="ECO:0000256" key="6">
    <source>
        <dbReference type="NCBIfam" id="TIGR00152"/>
    </source>
</evidence>
<comment type="similarity">
    <text evidence="1 5">Belongs to the CoaE family.</text>
</comment>
<dbReference type="GO" id="GO:0015937">
    <property type="term" value="P:coenzyme A biosynthetic process"/>
    <property type="evidence" value="ECO:0007669"/>
    <property type="project" value="UniProtKB-UniRule"/>
</dbReference>
<evidence type="ECO:0000313" key="7">
    <source>
        <dbReference type="EMBL" id="ADE54470.1"/>
    </source>
</evidence>
<sequence length="197" mass="22644">MRLGLTGGIGCGKSTVVQVFREAGWRALETDRIVADLLDHDESVRSTLRARWPEVISSEGGLDRKKVAVRVFADEVELRWLEALLHPRVRQEWSDQIDADPQAEWLVEIPLLFEKRLETHFDLTVCVSSSYEIILRRMEGRGYSKSETEQRMCRQMPLADKMSRADHVIFNAGSIEFLKQQTTCLIQQLRQSPTKSD</sequence>
<keyword evidence="3 5" id="KW-0067">ATP-binding</keyword>
<dbReference type="KEGG" id="caa:Caka_1451"/>
<evidence type="ECO:0000313" key="8">
    <source>
        <dbReference type="Proteomes" id="UP000000925"/>
    </source>
</evidence>
<dbReference type="OrthoDB" id="9812943at2"/>
<dbReference type="STRING" id="583355.Caka_1451"/>
<dbReference type="SUPFAM" id="SSF52540">
    <property type="entry name" value="P-loop containing nucleoside triphosphate hydrolases"/>
    <property type="match status" value="1"/>
</dbReference>
<keyword evidence="5 7" id="KW-0418">Kinase</keyword>
<keyword evidence="5 7" id="KW-0808">Transferase</keyword>
<evidence type="ECO:0000256" key="5">
    <source>
        <dbReference type="HAMAP-Rule" id="MF_00376"/>
    </source>
</evidence>
<dbReference type="EMBL" id="CP001998">
    <property type="protein sequence ID" value="ADE54470.1"/>
    <property type="molecule type" value="Genomic_DNA"/>
</dbReference>
<dbReference type="GO" id="GO:0004140">
    <property type="term" value="F:dephospho-CoA kinase activity"/>
    <property type="evidence" value="ECO:0007669"/>
    <property type="project" value="UniProtKB-UniRule"/>
</dbReference>
<dbReference type="RefSeq" id="WP_013043192.1">
    <property type="nucleotide sequence ID" value="NC_014008.1"/>
</dbReference>
<reference evidence="7 8" key="1">
    <citation type="journal article" date="2010" name="Stand. Genomic Sci.">
        <title>Complete genome sequence of Coraliomargarita akajimensis type strain (04OKA010-24).</title>
        <authorList>
            <person name="Mavromatis K."/>
            <person name="Abt B."/>
            <person name="Brambilla E."/>
            <person name="Lapidus A."/>
            <person name="Copeland A."/>
            <person name="Deshpande S."/>
            <person name="Nolan M."/>
            <person name="Lucas S."/>
            <person name="Tice H."/>
            <person name="Cheng J.F."/>
            <person name="Han C."/>
            <person name="Detter J.C."/>
            <person name="Woyke T."/>
            <person name="Goodwin L."/>
            <person name="Pitluck S."/>
            <person name="Held B."/>
            <person name="Brettin T."/>
            <person name="Tapia R."/>
            <person name="Ivanova N."/>
            <person name="Mikhailova N."/>
            <person name="Pati A."/>
            <person name="Liolios K."/>
            <person name="Chen A."/>
            <person name="Palaniappan K."/>
            <person name="Land M."/>
            <person name="Hauser L."/>
            <person name="Chang Y.J."/>
            <person name="Jeffries C.D."/>
            <person name="Rohde M."/>
            <person name="Goker M."/>
            <person name="Bristow J."/>
            <person name="Eisen J.A."/>
            <person name="Markowitz V."/>
            <person name="Hugenholtz P."/>
            <person name="Klenk H.P."/>
            <person name="Kyrpides N.C."/>
        </authorList>
    </citation>
    <scope>NUCLEOTIDE SEQUENCE [LARGE SCALE GENOMIC DNA]</scope>
    <source>
        <strain evidence="8">DSM 45221 / IAM 15411 / JCM 23193 / KCTC 12865</strain>
    </source>
</reference>
<comment type="function">
    <text evidence="5">Catalyzes the phosphorylation of the 3'-hydroxyl group of dephosphocoenzyme A to form coenzyme A.</text>
</comment>
<dbReference type="CDD" id="cd02022">
    <property type="entry name" value="DPCK"/>
    <property type="match status" value="1"/>
</dbReference>
<protein>
    <recommendedName>
        <fullName evidence="5 6">Dephospho-CoA kinase</fullName>
        <ecNumber evidence="5 6">2.7.1.24</ecNumber>
    </recommendedName>
    <alternativeName>
        <fullName evidence="5">Dephosphocoenzyme A kinase</fullName>
    </alternativeName>
</protein>
<dbReference type="PROSITE" id="PS51219">
    <property type="entry name" value="DPCK"/>
    <property type="match status" value="1"/>
</dbReference>
<gene>
    <name evidence="5" type="primary">coaE</name>
    <name evidence="7" type="ordered locus">Caka_1451</name>
</gene>
<evidence type="ECO:0000256" key="1">
    <source>
        <dbReference type="ARBA" id="ARBA00009018"/>
    </source>
</evidence>
<accession>D5EJ71</accession>
<keyword evidence="4 5" id="KW-0173">Coenzyme A biosynthesis</keyword>
<dbReference type="AlphaFoldDB" id="D5EJ71"/>
<comment type="subcellular location">
    <subcellularLocation>
        <location evidence="5">Cytoplasm</location>
    </subcellularLocation>
</comment>
<comment type="catalytic activity">
    <reaction evidence="5">
        <text>3'-dephospho-CoA + ATP = ADP + CoA + H(+)</text>
        <dbReference type="Rhea" id="RHEA:18245"/>
        <dbReference type="ChEBI" id="CHEBI:15378"/>
        <dbReference type="ChEBI" id="CHEBI:30616"/>
        <dbReference type="ChEBI" id="CHEBI:57287"/>
        <dbReference type="ChEBI" id="CHEBI:57328"/>
        <dbReference type="ChEBI" id="CHEBI:456216"/>
        <dbReference type="EC" id="2.7.1.24"/>
    </reaction>
</comment>
<dbReference type="Proteomes" id="UP000000925">
    <property type="component" value="Chromosome"/>
</dbReference>
<organism evidence="7 8">
    <name type="scientific">Coraliomargarita akajimensis (strain DSM 45221 / IAM 15411 / JCM 23193 / KCTC 12865 / 04OKA010-24)</name>
    <dbReference type="NCBI Taxonomy" id="583355"/>
    <lineage>
        <taxon>Bacteria</taxon>
        <taxon>Pseudomonadati</taxon>
        <taxon>Verrucomicrobiota</taxon>
        <taxon>Opitutia</taxon>
        <taxon>Puniceicoccales</taxon>
        <taxon>Coraliomargaritaceae</taxon>
        <taxon>Coraliomargarita</taxon>
    </lineage>
</organism>
<dbReference type="HOGENOM" id="CLU_057180_1_2_0"/>
<dbReference type="GO" id="GO:0005524">
    <property type="term" value="F:ATP binding"/>
    <property type="evidence" value="ECO:0007669"/>
    <property type="project" value="UniProtKB-UniRule"/>
</dbReference>
<keyword evidence="5" id="KW-0963">Cytoplasm</keyword>
<dbReference type="GO" id="GO:0005737">
    <property type="term" value="C:cytoplasm"/>
    <property type="evidence" value="ECO:0007669"/>
    <property type="project" value="UniProtKB-SubCell"/>
</dbReference>
<proteinExistence type="inferred from homology"/>
<dbReference type="HAMAP" id="MF_00376">
    <property type="entry name" value="Dephospho_CoA_kinase"/>
    <property type="match status" value="1"/>
</dbReference>
<dbReference type="NCBIfam" id="TIGR00152">
    <property type="entry name" value="dephospho-CoA kinase"/>
    <property type="match status" value="1"/>
</dbReference>
<dbReference type="PANTHER" id="PTHR10695:SF46">
    <property type="entry name" value="BIFUNCTIONAL COENZYME A SYNTHASE-RELATED"/>
    <property type="match status" value="1"/>
</dbReference>
<evidence type="ECO:0000256" key="3">
    <source>
        <dbReference type="ARBA" id="ARBA00022840"/>
    </source>
</evidence>
<name>D5EJ71_CORAD</name>
<evidence type="ECO:0000256" key="4">
    <source>
        <dbReference type="ARBA" id="ARBA00022993"/>
    </source>
</evidence>
<dbReference type="EC" id="2.7.1.24" evidence="5 6"/>
<comment type="pathway">
    <text evidence="5">Cofactor biosynthesis; coenzyme A biosynthesis; CoA from (R)-pantothenate: step 5/5.</text>
</comment>
<keyword evidence="2 5" id="KW-0547">Nucleotide-binding</keyword>
<dbReference type="Gene3D" id="3.40.50.300">
    <property type="entry name" value="P-loop containing nucleotide triphosphate hydrolases"/>
    <property type="match status" value="1"/>
</dbReference>
<evidence type="ECO:0000256" key="2">
    <source>
        <dbReference type="ARBA" id="ARBA00022741"/>
    </source>
</evidence>
<dbReference type="PANTHER" id="PTHR10695">
    <property type="entry name" value="DEPHOSPHO-COA KINASE-RELATED"/>
    <property type="match status" value="1"/>
</dbReference>
<dbReference type="eggNOG" id="COG0237">
    <property type="taxonomic scope" value="Bacteria"/>
</dbReference>
<dbReference type="InterPro" id="IPR027417">
    <property type="entry name" value="P-loop_NTPase"/>
</dbReference>
<dbReference type="UniPathway" id="UPA00241">
    <property type="reaction ID" value="UER00356"/>
</dbReference>
<feature type="binding site" evidence="5">
    <location>
        <begin position="10"/>
        <end position="15"/>
    </location>
    <ligand>
        <name>ATP</name>
        <dbReference type="ChEBI" id="CHEBI:30616"/>
    </ligand>
</feature>
<dbReference type="Pfam" id="PF01121">
    <property type="entry name" value="CoaE"/>
    <property type="match status" value="1"/>
</dbReference>
<dbReference type="InterPro" id="IPR001977">
    <property type="entry name" value="Depp_CoAkinase"/>
</dbReference>
<keyword evidence="8" id="KW-1185">Reference proteome</keyword>